<dbReference type="InterPro" id="IPR052895">
    <property type="entry name" value="HetReg/Transcr_Mod"/>
</dbReference>
<proteinExistence type="predicted"/>
<accession>A0A2J6SCW9</accession>
<dbReference type="PANTHER" id="PTHR24148:SF73">
    <property type="entry name" value="HET DOMAIN PROTEIN (AFU_ORTHOLOGUE AFUA_8G01020)"/>
    <property type="match status" value="1"/>
</dbReference>
<dbReference type="PANTHER" id="PTHR24148">
    <property type="entry name" value="ANKYRIN REPEAT DOMAIN-CONTAINING PROTEIN 39 HOMOLOG-RELATED"/>
    <property type="match status" value="1"/>
</dbReference>
<dbReference type="AlphaFoldDB" id="A0A2J6SCW9"/>
<dbReference type="EMBL" id="KZ613937">
    <property type="protein sequence ID" value="PMD48610.1"/>
    <property type="molecule type" value="Genomic_DNA"/>
</dbReference>
<protein>
    <recommendedName>
        <fullName evidence="3">Heterokaryon incompatibility domain-containing protein</fullName>
    </recommendedName>
</protein>
<name>A0A2J6SCW9_HYAVF</name>
<evidence type="ECO:0000313" key="1">
    <source>
        <dbReference type="EMBL" id="PMD48610.1"/>
    </source>
</evidence>
<dbReference type="OrthoDB" id="3677409at2759"/>
<organism evidence="1 2">
    <name type="scientific">Hyaloscypha variabilis (strain UAMH 11265 / GT02V1 / F)</name>
    <name type="common">Meliniomyces variabilis</name>
    <dbReference type="NCBI Taxonomy" id="1149755"/>
    <lineage>
        <taxon>Eukaryota</taxon>
        <taxon>Fungi</taxon>
        <taxon>Dikarya</taxon>
        <taxon>Ascomycota</taxon>
        <taxon>Pezizomycotina</taxon>
        <taxon>Leotiomycetes</taxon>
        <taxon>Helotiales</taxon>
        <taxon>Hyaloscyphaceae</taxon>
        <taxon>Hyaloscypha</taxon>
        <taxon>Hyaloscypha variabilis</taxon>
    </lineage>
</organism>
<keyword evidence="2" id="KW-1185">Reference proteome</keyword>
<sequence>MAISGISTTRSLDLVPLLGRGCNNVSELPSWTPSWFDFDQKSSERQLKYLAQRRPRVENSKYGMEARKYAAAGDTMAKARFSNEVLLTHAFLIDEVDGLSYTLSEGGKPLSFRNMSRSFPEDNLYHDNESMVVAAAEALSRGMMKLCSFEPQVSLALVCGNLKLPLPGMDPTLDTSPFFVLSQNPLGSSLTNNYLRDGESHLSGLLKLLIQSIECEPHSQDIICRIWNETEIWKSGDPFALIVKSVREILKDDMRFMTTKKGYFGWAHPRAEQGDQIFLLPGCSVPVVLRTKVEGGYTMVGDAYVQGIMFGELMGDDQDVPWTHIEIR</sequence>
<evidence type="ECO:0008006" key="3">
    <source>
        <dbReference type="Google" id="ProtNLM"/>
    </source>
</evidence>
<gene>
    <name evidence="1" type="ORF">L207DRAFT_505643</name>
</gene>
<dbReference type="Proteomes" id="UP000235786">
    <property type="component" value="Unassembled WGS sequence"/>
</dbReference>
<reference evidence="1 2" key="1">
    <citation type="submission" date="2016-04" db="EMBL/GenBank/DDBJ databases">
        <title>A degradative enzymes factory behind the ericoid mycorrhizal symbiosis.</title>
        <authorList>
            <consortium name="DOE Joint Genome Institute"/>
            <person name="Martino E."/>
            <person name="Morin E."/>
            <person name="Grelet G."/>
            <person name="Kuo A."/>
            <person name="Kohler A."/>
            <person name="Daghino S."/>
            <person name="Barry K."/>
            <person name="Choi C."/>
            <person name="Cichocki N."/>
            <person name="Clum A."/>
            <person name="Copeland A."/>
            <person name="Hainaut M."/>
            <person name="Haridas S."/>
            <person name="Labutti K."/>
            <person name="Lindquist E."/>
            <person name="Lipzen A."/>
            <person name="Khouja H.-R."/>
            <person name="Murat C."/>
            <person name="Ohm R."/>
            <person name="Olson A."/>
            <person name="Spatafora J."/>
            <person name="Veneault-Fourrey C."/>
            <person name="Henrissat B."/>
            <person name="Grigoriev I."/>
            <person name="Martin F."/>
            <person name="Perotto S."/>
        </authorList>
    </citation>
    <scope>NUCLEOTIDE SEQUENCE [LARGE SCALE GENOMIC DNA]</scope>
    <source>
        <strain evidence="1 2">F</strain>
    </source>
</reference>
<dbReference type="Pfam" id="PF26639">
    <property type="entry name" value="Het-6_barrel"/>
    <property type="match status" value="1"/>
</dbReference>
<evidence type="ECO:0000313" key="2">
    <source>
        <dbReference type="Proteomes" id="UP000235786"/>
    </source>
</evidence>